<name>A0A914DFW3_9BILA</name>
<feature type="region of interest" description="Disordered" evidence="2">
    <location>
        <begin position="85"/>
        <end position="114"/>
    </location>
</feature>
<reference evidence="4" key="1">
    <citation type="submission" date="2022-11" db="UniProtKB">
        <authorList>
            <consortium name="WormBaseParasite"/>
        </authorList>
    </citation>
    <scope>IDENTIFICATION</scope>
</reference>
<sequence>MNLQQKCPKAKWIGSFKIHLEMKELRGGIIRLFEEGKNANQIATAMNFHRKTVGRIIHRYQETGSYEDRHRSGSDGLQHLEHFRSGSVLKAPPVDRSAEEEFGGSVKQNPTRCH</sequence>
<evidence type="ECO:0000256" key="1">
    <source>
        <dbReference type="ARBA" id="ARBA00004123"/>
    </source>
</evidence>
<organism evidence="3 4">
    <name type="scientific">Acrobeloides nanus</name>
    <dbReference type="NCBI Taxonomy" id="290746"/>
    <lineage>
        <taxon>Eukaryota</taxon>
        <taxon>Metazoa</taxon>
        <taxon>Ecdysozoa</taxon>
        <taxon>Nematoda</taxon>
        <taxon>Chromadorea</taxon>
        <taxon>Rhabditida</taxon>
        <taxon>Tylenchina</taxon>
        <taxon>Cephalobomorpha</taxon>
        <taxon>Cephaloboidea</taxon>
        <taxon>Cephalobidae</taxon>
        <taxon>Acrobeloides</taxon>
    </lineage>
</organism>
<dbReference type="Pfam" id="PF13384">
    <property type="entry name" value="HTH_23"/>
    <property type="match status" value="1"/>
</dbReference>
<dbReference type="AlphaFoldDB" id="A0A914DFW3"/>
<evidence type="ECO:0000313" key="4">
    <source>
        <dbReference type="WBParaSite" id="ACRNAN_scaffold2573.g23259.t1"/>
    </source>
</evidence>
<dbReference type="InterPro" id="IPR009057">
    <property type="entry name" value="Homeodomain-like_sf"/>
</dbReference>
<evidence type="ECO:0000256" key="2">
    <source>
        <dbReference type="SAM" id="MobiDB-lite"/>
    </source>
</evidence>
<accession>A0A914DFW3</accession>
<dbReference type="Proteomes" id="UP000887540">
    <property type="component" value="Unplaced"/>
</dbReference>
<protein>
    <submittedName>
        <fullName evidence="4">Transposase</fullName>
    </submittedName>
</protein>
<keyword evidence="3" id="KW-1185">Reference proteome</keyword>
<dbReference type="InterPro" id="IPR036388">
    <property type="entry name" value="WH-like_DNA-bd_sf"/>
</dbReference>
<dbReference type="GO" id="GO:0005634">
    <property type="term" value="C:nucleus"/>
    <property type="evidence" value="ECO:0007669"/>
    <property type="project" value="UniProtKB-SubCell"/>
</dbReference>
<dbReference type="Gene3D" id="1.10.10.10">
    <property type="entry name" value="Winged helix-like DNA-binding domain superfamily/Winged helix DNA-binding domain"/>
    <property type="match status" value="1"/>
</dbReference>
<dbReference type="WBParaSite" id="ACRNAN_scaffold2573.g23259.t1">
    <property type="protein sequence ID" value="ACRNAN_scaffold2573.g23259.t1"/>
    <property type="gene ID" value="ACRNAN_scaffold2573.g23259"/>
</dbReference>
<proteinExistence type="predicted"/>
<dbReference type="SUPFAM" id="SSF46689">
    <property type="entry name" value="Homeodomain-like"/>
    <property type="match status" value="1"/>
</dbReference>
<comment type="subcellular location">
    <subcellularLocation>
        <location evidence="1">Nucleus</location>
    </subcellularLocation>
</comment>
<evidence type="ECO:0000313" key="3">
    <source>
        <dbReference type="Proteomes" id="UP000887540"/>
    </source>
</evidence>